<evidence type="ECO:0008006" key="4">
    <source>
        <dbReference type="Google" id="ProtNLM"/>
    </source>
</evidence>
<dbReference type="PROSITE" id="PS51257">
    <property type="entry name" value="PROKAR_LIPOPROTEIN"/>
    <property type="match status" value="1"/>
</dbReference>
<keyword evidence="1" id="KW-0732">Signal</keyword>
<dbReference type="RefSeq" id="WP_346583443.1">
    <property type="nucleotide sequence ID" value="NZ_JBDJLH010000009.1"/>
</dbReference>
<feature type="signal peptide" evidence="1">
    <location>
        <begin position="1"/>
        <end position="19"/>
    </location>
</feature>
<organism evidence="2 3">
    <name type="scientific">Sphingobacterium kitahiroshimense</name>
    <dbReference type="NCBI Taxonomy" id="470446"/>
    <lineage>
        <taxon>Bacteria</taxon>
        <taxon>Pseudomonadati</taxon>
        <taxon>Bacteroidota</taxon>
        <taxon>Sphingobacteriia</taxon>
        <taxon>Sphingobacteriales</taxon>
        <taxon>Sphingobacteriaceae</taxon>
        <taxon>Sphingobacterium</taxon>
    </lineage>
</organism>
<comment type="caution">
    <text evidence="2">The sequence shown here is derived from an EMBL/GenBank/DDBJ whole genome shotgun (WGS) entry which is preliminary data.</text>
</comment>
<evidence type="ECO:0000313" key="3">
    <source>
        <dbReference type="Proteomes" id="UP001409291"/>
    </source>
</evidence>
<protein>
    <recommendedName>
        <fullName evidence="4">DUF1735 domain-containing protein</fullName>
    </recommendedName>
</protein>
<gene>
    <name evidence="2" type="ORF">ABE541_25135</name>
</gene>
<evidence type="ECO:0000313" key="2">
    <source>
        <dbReference type="EMBL" id="MEN5380569.1"/>
    </source>
</evidence>
<dbReference type="EMBL" id="JBDJNQ010000020">
    <property type="protein sequence ID" value="MEN5380569.1"/>
    <property type="molecule type" value="Genomic_DNA"/>
</dbReference>
<dbReference type="Proteomes" id="UP001409291">
    <property type="component" value="Unassembled WGS sequence"/>
</dbReference>
<reference evidence="2 3" key="1">
    <citation type="submission" date="2024-04" db="EMBL/GenBank/DDBJ databases">
        <title>WGS of bacteria from Torrens River.</title>
        <authorList>
            <person name="Wyrsch E.R."/>
            <person name="Drigo B."/>
        </authorList>
    </citation>
    <scope>NUCLEOTIDE SEQUENCE [LARGE SCALE GENOMIC DNA]</scope>
    <source>
        <strain evidence="2 3">TWI391</strain>
    </source>
</reference>
<name>A0ABV0C156_9SPHI</name>
<keyword evidence="3" id="KW-1185">Reference proteome</keyword>
<feature type="chain" id="PRO_5047064349" description="DUF1735 domain-containing protein" evidence="1">
    <location>
        <begin position="20"/>
        <end position="151"/>
    </location>
</feature>
<sequence>MKRILLALLIGGATLTSLSSCTKEYITNPLPGVTYKFAVPGDKYKWKTSSTPKSFEISVPFNEIDAKYFDYGQVAVAISFNDSPDFYINIGANNVPTSNGPYNFRTEYSFYDGKLDGFLNIYADYLGNGIATPPPNFQAKVTLTDGDNGDN</sequence>
<evidence type="ECO:0000256" key="1">
    <source>
        <dbReference type="SAM" id="SignalP"/>
    </source>
</evidence>
<proteinExistence type="predicted"/>
<accession>A0ABV0C156</accession>